<keyword evidence="8 12" id="KW-0406">Ion transport</keyword>
<keyword evidence="6 12" id="KW-0375">Hydrogen ion transport</keyword>
<evidence type="ECO:0000256" key="4">
    <source>
        <dbReference type="ARBA" id="ARBA00022547"/>
    </source>
</evidence>
<keyword evidence="9 12" id="KW-0496">Mitochondrion</keyword>
<feature type="chain" id="PRO_5003293311" description="ATP synthase complex subunit 8" evidence="13">
    <location>
        <begin position="31"/>
        <end position="55"/>
    </location>
</feature>
<evidence type="ECO:0000313" key="14">
    <source>
        <dbReference type="EMBL" id="AEA35983.1"/>
    </source>
</evidence>
<dbReference type="InterPro" id="IPR001421">
    <property type="entry name" value="ATP8_metazoa"/>
</dbReference>
<dbReference type="AlphaFoldDB" id="F2YQ47"/>
<evidence type="ECO:0000256" key="5">
    <source>
        <dbReference type="ARBA" id="ARBA00022692"/>
    </source>
</evidence>
<sequence length="55" mass="6295">MPQLNPNPWLSTMIMAWLTLSLVIQPKVLSFTLTNPLTNKTALTTKANPWTWPWS</sequence>
<evidence type="ECO:0000256" key="2">
    <source>
        <dbReference type="ARBA" id="ARBA00008892"/>
    </source>
</evidence>
<organism evidence="14">
    <name type="scientific">Cacatua moluccensis</name>
    <name type="common">Salmon-crested cockatoo</name>
    <name type="synonym">Psittacus moluccensis</name>
    <dbReference type="NCBI Taxonomy" id="136504"/>
    <lineage>
        <taxon>Eukaryota</taxon>
        <taxon>Metazoa</taxon>
        <taxon>Chordata</taxon>
        <taxon>Craniata</taxon>
        <taxon>Vertebrata</taxon>
        <taxon>Euteleostomi</taxon>
        <taxon>Archelosauria</taxon>
        <taxon>Archosauria</taxon>
        <taxon>Dinosauria</taxon>
        <taxon>Saurischia</taxon>
        <taxon>Theropoda</taxon>
        <taxon>Coelurosauria</taxon>
        <taxon>Aves</taxon>
        <taxon>Neognathae</taxon>
        <taxon>Neoaves</taxon>
        <taxon>Telluraves</taxon>
        <taxon>Australaves</taxon>
        <taxon>Psittaciformes</taxon>
        <taxon>Cacatuidae</taxon>
        <taxon>Cacatua</taxon>
    </lineage>
</organism>
<evidence type="ECO:0000256" key="1">
    <source>
        <dbReference type="ARBA" id="ARBA00004304"/>
    </source>
</evidence>
<dbReference type="GO" id="GO:0045259">
    <property type="term" value="C:proton-transporting ATP synthase complex"/>
    <property type="evidence" value="ECO:0007669"/>
    <property type="project" value="UniProtKB-KW"/>
</dbReference>
<evidence type="ECO:0000256" key="3">
    <source>
        <dbReference type="ARBA" id="ARBA00022448"/>
    </source>
</evidence>
<dbReference type="GO" id="GO:0015078">
    <property type="term" value="F:proton transmembrane transporter activity"/>
    <property type="evidence" value="ECO:0007669"/>
    <property type="project" value="InterPro"/>
</dbReference>
<evidence type="ECO:0000256" key="13">
    <source>
        <dbReference type="SAM" id="SignalP"/>
    </source>
</evidence>
<keyword evidence="7" id="KW-1133">Transmembrane helix</keyword>
<keyword evidence="11" id="KW-0066">ATP synthesis</keyword>
<keyword evidence="10" id="KW-0472">Membrane</keyword>
<dbReference type="PANTHER" id="PTHR39937:SF1">
    <property type="entry name" value="ATP SYNTHASE PROTEIN 8"/>
    <property type="match status" value="1"/>
</dbReference>
<feature type="signal peptide" evidence="13">
    <location>
        <begin position="1"/>
        <end position="30"/>
    </location>
</feature>
<keyword evidence="3 12" id="KW-0813">Transport</keyword>
<dbReference type="RefSeq" id="YP_007624583.1">
    <property type="nucleotide sequence ID" value="NC_020592.1"/>
</dbReference>
<dbReference type="Pfam" id="PF00895">
    <property type="entry name" value="ATP-synt_8"/>
    <property type="match status" value="1"/>
</dbReference>
<dbReference type="EMBL" id="JF414239">
    <property type="protein sequence ID" value="AEA35983.1"/>
    <property type="molecule type" value="Genomic_DNA"/>
</dbReference>
<name>F2YQ47_CACMO</name>
<dbReference type="GO" id="GO:0015986">
    <property type="term" value="P:proton motive force-driven ATP synthesis"/>
    <property type="evidence" value="ECO:0007669"/>
    <property type="project" value="InterPro"/>
</dbReference>
<geneLocation type="mitochondrion" evidence="14"/>
<evidence type="ECO:0000256" key="12">
    <source>
        <dbReference type="RuleBase" id="RU003661"/>
    </source>
</evidence>
<dbReference type="PANTHER" id="PTHR39937">
    <property type="entry name" value="ATP SYNTHASE PROTEIN 8"/>
    <property type="match status" value="1"/>
</dbReference>
<keyword evidence="5 12" id="KW-0812">Transmembrane</keyword>
<evidence type="ECO:0000256" key="9">
    <source>
        <dbReference type="ARBA" id="ARBA00023128"/>
    </source>
</evidence>
<proteinExistence type="inferred from homology"/>
<comment type="similarity">
    <text evidence="2 12">Belongs to the ATPase protein 8 family.</text>
</comment>
<protein>
    <recommendedName>
        <fullName evidence="12">ATP synthase complex subunit 8</fullName>
    </recommendedName>
</protein>
<comment type="subcellular location">
    <subcellularLocation>
        <location evidence="1 12">Mitochondrion membrane</location>
        <topology evidence="1 12">Single-pass membrane protein</topology>
    </subcellularLocation>
</comment>
<dbReference type="GO" id="GO:0031966">
    <property type="term" value="C:mitochondrial membrane"/>
    <property type="evidence" value="ECO:0007669"/>
    <property type="project" value="UniProtKB-SubCell"/>
</dbReference>
<accession>F2YQ47</accession>
<keyword evidence="13" id="KW-0732">Signal</keyword>
<evidence type="ECO:0000256" key="11">
    <source>
        <dbReference type="ARBA" id="ARBA00023310"/>
    </source>
</evidence>
<dbReference type="GeneID" id="14962896"/>
<keyword evidence="4 12" id="KW-0138">CF(0)</keyword>
<evidence type="ECO:0000256" key="10">
    <source>
        <dbReference type="ARBA" id="ARBA00023136"/>
    </source>
</evidence>
<reference evidence="14" key="1">
    <citation type="journal article" date="2011" name="Mol. Phylogenet. Evol.">
        <title>The evolutionary history of cockatoos (Aves: Psittaciformes: Cacatuidae).</title>
        <authorList>
            <person name="White N.E."/>
            <person name="Phillips M.J."/>
            <person name="Gilbert M.T."/>
            <person name="Alfaro-Nunez A."/>
            <person name="Willerslev E."/>
            <person name="Mawson P.R."/>
            <person name="Spencer P.B."/>
            <person name="Bunce M."/>
        </authorList>
    </citation>
    <scope>NUCLEOTIDE SEQUENCE</scope>
</reference>
<gene>
    <name evidence="14" type="primary">ATP8</name>
</gene>
<dbReference type="InterPro" id="IPR050635">
    <property type="entry name" value="ATPase_protein_8"/>
</dbReference>
<dbReference type="CTD" id="4509"/>
<evidence type="ECO:0000256" key="7">
    <source>
        <dbReference type="ARBA" id="ARBA00022989"/>
    </source>
</evidence>
<evidence type="ECO:0000256" key="8">
    <source>
        <dbReference type="ARBA" id="ARBA00023065"/>
    </source>
</evidence>
<evidence type="ECO:0000256" key="6">
    <source>
        <dbReference type="ARBA" id="ARBA00022781"/>
    </source>
</evidence>